<evidence type="ECO:0000313" key="3">
    <source>
        <dbReference type="EMBL" id="GGQ04306.1"/>
    </source>
</evidence>
<name>A0ABQ2QYD2_9ACTN</name>
<dbReference type="PANTHER" id="PTHR32282">
    <property type="entry name" value="BINDING PROTEIN TRANSPEPTIDASE, PUTATIVE-RELATED"/>
    <property type="match status" value="1"/>
</dbReference>
<dbReference type="RefSeq" id="WP_189247813.1">
    <property type="nucleotide sequence ID" value="NZ_BMQJ01000009.1"/>
</dbReference>
<accession>A0ABQ2QYD2</accession>
<protein>
    <recommendedName>
        <fullName evidence="5">Penicillin-binding protein</fullName>
    </recommendedName>
</protein>
<gene>
    <name evidence="3" type="ORF">GCM10010140_38000</name>
</gene>
<dbReference type="SUPFAM" id="SSF56601">
    <property type="entry name" value="beta-lactamase/transpeptidase-like"/>
    <property type="match status" value="1"/>
</dbReference>
<organism evidence="3 4">
    <name type="scientific">Streptosporangium pseudovulgare</name>
    <dbReference type="NCBI Taxonomy" id="35765"/>
    <lineage>
        <taxon>Bacteria</taxon>
        <taxon>Bacillati</taxon>
        <taxon>Actinomycetota</taxon>
        <taxon>Actinomycetes</taxon>
        <taxon>Streptosporangiales</taxon>
        <taxon>Streptosporangiaceae</taxon>
        <taxon>Streptosporangium</taxon>
    </lineage>
</organism>
<keyword evidence="1" id="KW-0328">Glycosyltransferase</keyword>
<evidence type="ECO:0000256" key="2">
    <source>
        <dbReference type="ARBA" id="ARBA00022679"/>
    </source>
</evidence>
<reference evidence="4" key="1">
    <citation type="journal article" date="2019" name="Int. J. Syst. Evol. Microbiol.">
        <title>The Global Catalogue of Microorganisms (GCM) 10K type strain sequencing project: providing services to taxonomists for standard genome sequencing and annotation.</title>
        <authorList>
            <consortium name="The Broad Institute Genomics Platform"/>
            <consortium name="The Broad Institute Genome Sequencing Center for Infectious Disease"/>
            <person name="Wu L."/>
            <person name="Ma J."/>
        </authorList>
    </citation>
    <scope>NUCLEOTIDE SEQUENCE [LARGE SCALE GENOMIC DNA]</scope>
    <source>
        <strain evidence="4">JCM 3115</strain>
    </source>
</reference>
<comment type="caution">
    <text evidence="3">The sequence shown here is derived from an EMBL/GenBank/DDBJ whole genome shotgun (WGS) entry which is preliminary data.</text>
</comment>
<dbReference type="PANTHER" id="PTHR32282:SF33">
    <property type="entry name" value="PEPTIDOGLYCAN GLYCOSYLTRANSFERASE"/>
    <property type="match status" value="1"/>
</dbReference>
<sequence length="457" mass="47437">MKALLVLMGVAAVGALVAVLLLLRAPADGGAGAGRVAADSTVPTSVPPVAADSTVPASASPAAGKSVLLDVEGAVIEEFSGDCAGSGYPYLCRYVRERLLAEDPGLLTRDGLTIRTTIDQRLQRAAQRAIDAHVHRDDAPVATQVMIVPGEGAIRAMATSRGAGDGAALQQGTTAMPYTLAAALAAGLRYDDGFPASDVYQAPDHTAFRNCAGQSVGEPSHVIFDREKGGDRFVTLRSGTHGATNTFYMRLEEKTGLCETVRTAESLGLRHGDGTPLRELETFTLGVNEADPVSVAGSYASLAARGRFCEPTVIAEIRDGSAAPRLFPPRCRQVLDPAVADAVTGVLSEALTKSALGVGREAAGMPGTTDGFTAAWYAGYTPGLASAVSLGDPRGGFRYPLTDVTIGGHRYPRVDGASVPGSIWKETMTEAVRGTRETGFVRPDTGRFGGCRDACSN</sequence>
<dbReference type="InterPro" id="IPR012338">
    <property type="entry name" value="Beta-lactam/transpept-like"/>
</dbReference>
<keyword evidence="4" id="KW-1185">Reference proteome</keyword>
<evidence type="ECO:0000313" key="4">
    <source>
        <dbReference type="Proteomes" id="UP000611554"/>
    </source>
</evidence>
<evidence type="ECO:0000256" key="1">
    <source>
        <dbReference type="ARBA" id="ARBA00022676"/>
    </source>
</evidence>
<dbReference type="Gene3D" id="3.40.710.10">
    <property type="entry name" value="DD-peptidase/beta-lactamase superfamily"/>
    <property type="match status" value="1"/>
</dbReference>
<proteinExistence type="predicted"/>
<evidence type="ECO:0008006" key="5">
    <source>
        <dbReference type="Google" id="ProtNLM"/>
    </source>
</evidence>
<dbReference type="Proteomes" id="UP000611554">
    <property type="component" value="Unassembled WGS sequence"/>
</dbReference>
<keyword evidence="2" id="KW-0808">Transferase</keyword>
<dbReference type="EMBL" id="BMQJ01000009">
    <property type="protein sequence ID" value="GGQ04306.1"/>
    <property type="molecule type" value="Genomic_DNA"/>
</dbReference>
<dbReference type="InterPro" id="IPR050396">
    <property type="entry name" value="Glycosyltr_51/Transpeptidase"/>
</dbReference>